<organism evidence="2 3">
    <name type="scientific">Aspergillus tanneri</name>
    <dbReference type="NCBI Taxonomy" id="1220188"/>
    <lineage>
        <taxon>Eukaryota</taxon>
        <taxon>Fungi</taxon>
        <taxon>Dikarya</taxon>
        <taxon>Ascomycota</taxon>
        <taxon>Pezizomycotina</taxon>
        <taxon>Eurotiomycetes</taxon>
        <taxon>Eurotiomycetidae</taxon>
        <taxon>Eurotiales</taxon>
        <taxon>Aspergillaceae</taxon>
        <taxon>Aspergillus</taxon>
        <taxon>Aspergillus subgen. Circumdati</taxon>
    </lineage>
</organism>
<sequence>MSTNSDPSQSSKKRESRAGTRKVTSLSAEQLERKRANDREAQRTIRQRTKEHIERLEHQVAELQSKGDRYDDVVRRNVALENEIRSLKQQLAMVTSGQGYSNIEGSSGSSSGYNMLPSSQYAESLGVNPVSRAPSVLSTSSQVSVPHDWQQYGSTRSPSICDSSDADYSSRVEPYIFDGQIRTRSAIPAPASRVAYNAPVSGHPPDPAFQSYSHLYAQGSSPHAHPDEISHSHNHNPQQAIPYAAGQRSISVPTVLAERETSGYPVLHATPQYQQHPSTEQQPPRNEYNYNWVHRS</sequence>
<feature type="region of interest" description="Disordered" evidence="1">
    <location>
        <begin position="1"/>
        <end position="49"/>
    </location>
</feature>
<comment type="caution">
    <text evidence="2">The sequence shown here is derived from an EMBL/GenBank/DDBJ whole genome shotgun (WGS) entry which is preliminary data.</text>
</comment>
<feature type="compositionally biased region" description="Polar residues" evidence="1">
    <location>
        <begin position="271"/>
        <end position="284"/>
    </location>
</feature>
<dbReference type="RefSeq" id="XP_033430953.1">
    <property type="nucleotide sequence ID" value="XM_033565196.1"/>
</dbReference>
<accession>A0A5M9MWT9</accession>
<dbReference type="PANTHER" id="PTHR37012">
    <property type="entry name" value="B-ZIP TRANSCRIPTION FACTOR (EUROFUNG)-RELATED"/>
    <property type="match status" value="1"/>
</dbReference>
<reference evidence="2 3" key="1">
    <citation type="submission" date="2019-08" db="EMBL/GenBank/DDBJ databases">
        <title>The genome sequence of a newly discovered highly antifungal drug resistant Aspergillus species, Aspergillus tanneri NIH 1004.</title>
        <authorList>
            <person name="Mounaud S."/>
            <person name="Singh I."/>
            <person name="Joardar V."/>
            <person name="Pakala S."/>
            <person name="Pakala S."/>
            <person name="Venepally P."/>
            <person name="Chung J.K."/>
            <person name="Losada L."/>
            <person name="Nierman W.C."/>
        </authorList>
    </citation>
    <scope>NUCLEOTIDE SEQUENCE [LARGE SCALE GENOMIC DNA]</scope>
    <source>
        <strain evidence="2 3">NIH1004</strain>
    </source>
</reference>
<feature type="compositionally biased region" description="Polar residues" evidence="1">
    <location>
        <begin position="1"/>
        <end position="10"/>
    </location>
</feature>
<name>A0A5M9MWT9_9EURO</name>
<dbReference type="CDD" id="cd14688">
    <property type="entry name" value="bZIP_YAP"/>
    <property type="match status" value="1"/>
</dbReference>
<feature type="compositionally biased region" description="Basic and acidic residues" evidence="1">
    <location>
        <begin position="30"/>
        <end position="49"/>
    </location>
</feature>
<dbReference type="AlphaFoldDB" id="A0A5M9MWT9"/>
<feature type="region of interest" description="Disordered" evidence="1">
    <location>
        <begin position="218"/>
        <end position="239"/>
    </location>
</feature>
<evidence type="ECO:0000313" key="3">
    <source>
        <dbReference type="Proteomes" id="UP000324241"/>
    </source>
</evidence>
<dbReference type="FunFam" id="1.20.5.170:FF:000093">
    <property type="entry name" value="BZIP transcription factor (Eurofung)"/>
    <property type="match status" value="1"/>
</dbReference>
<evidence type="ECO:0000256" key="1">
    <source>
        <dbReference type="SAM" id="MobiDB-lite"/>
    </source>
</evidence>
<gene>
    <name evidence="2" type="ORF">ATNIH1004_000482</name>
</gene>
<dbReference type="SUPFAM" id="SSF57959">
    <property type="entry name" value="Leucine zipper domain"/>
    <property type="match status" value="1"/>
</dbReference>
<evidence type="ECO:0008006" key="4">
    <source>
        <dbReference type="Google" id="ProtNLM"/>
    </source>
</evidence>
<evidence type="ECO:0000313" key="2">
    <source>
        <dbReference type="EMBL" id="KAA8651592.1"/>
    </source>
</evidence>
<dbReference type="EMBL" id="QUQM01000002">
    <property type="protein sequence ID" value="KAA8651592.1"/>
    <property type="molecule type" value="Genomic_DNA"/>
</dbReference>
<dbReference type="GO" id="GO:0003700">
    <property type="term" value="F:DNA-binding transcription factor activity"/>
    <property type="evidence" value="ECO:0007669"/>
    <property type="project" value="InterPro"/>
</dbReference>
<protein>
    <recommendedName>
        <fullName evidence="4">BZIP domain-containing protein</fullName>
    </recommendedName>
</protein>
<proteinExistence type="predicted"/>
<dbReference type="Proteomes" id="UP000324241">
    <property type="component" value="Unassembled WGS sequence"/>
</dbReference>
<dbReference type="Gene3D" id="1.20.5.170">
    <property type="match status" value="1"/>
</dbReference>
<dbReference type="OrthoDB" id="3535998at2759"/>
<dbReference type="PANTHER" id="PTHR37012:SF2">
    <property type="entry name" value="BZIP DOMAIN-CONTAINING PROTEIN-RELATED"/>
    <property type="match status" value="1"/>
</dbReference>
<dbReference type="GeneID" id="54323184"/>
<feature type="region of interest" description="Disordered" evidence="1">
    <location>
        <begin position="268"/>
        <end position="296"/>
    </location>
</feature>
<dbReference type="InterPro" id="IPR046347">
    <property type="entry name" value="bZIP_sf"/>
</dbReference>
<dbReference type="VEuPathDB" id="FungiDB:EYZ11_002239"/>